<organism evidence="2 3">
    <name type="scientific">Clostridium perfringens</name>
    <dbReference type="NCBI Taxonomy" id="1502"/>
    <lineage>
        <taxon>Bacteria</taxon>
        <taxon>Bacillati</taxon>
        <taxon>Bacillota</taxon>
        <taxon>Clostridia</taxon>
        <taxon>Eubacteriales</taxon>
        <taxon>Clostridiaceae</taxon>
        <taxon>Clostridium</taxon>
    </lineage>
</organism>
<dbReference type="GO" id="GO:0003824">
    <property type="term" value="F:catalytic activity"/>
    <property type="evidence" value="ECO:0007669"/>
    <property type="project" value="InterPro"/>
</dbReference>
<evidence type="ECO:0000259" key="1">
    <source>
        <dbReference type="Pfam" id="PF06165"/>
    </source>
</evidence>
<feature type="non-terminal residue" evidence="2">
    <location>
        <position position="195"/>
    </location>
</feature>
<dbReference type="Pfam" id="PF06165">
    <property type="entry name" value="GH94_b-supersand"/>
    <property type="match status" value="1"/>
</dbReference>
<proteinExistence type="predicted"/>
<accession>A0AAW9IBM8</accession>
<feature type="domain" description="Glycosyl hydrolase 94 supersandwich" evidence="1">
    <location>
        <begin position="1"/>
        <end position="163"/>
    </location>
</feature>
<sequence length="195" mass="22168">EIRKLTLKNTSDKSRCLEVTSYLEVTLQSFEGDAVHPSFSNLFISTEYDEETKSLIGNRRPRAKGAVTPYIFHTVATNYELDGDLTYETSRLNFIGRNRSLKSPEVMDNDTPLQNTVGIVLDPIMSIRSAVTLKAGEEKEIYYLTGVGESKEEVIDIIKKYKDIPRIEKAYEAYNYANQLEIKHMGIRAAQANIY</sequence>
<dbReference type="EMBL" id="WNVC01000501">
    <property type="protein sequence ID" value="MDZ5000619.1"/>
    <property type="molecule type" value="Genomic_DNA"/>
</dbReference>
<dbReference type="SUPFAM" id="SSF74650">
    <property type="entry name" value="Galactose mutarotase-like"/>
    <property type="match status" value="1"/>
</dbReference>
<name>A0AAW9IBM8_CLOPF</name>
<dbReference type="RefSeq" id="WP_322458870.1">
    <property type="nucleotide sequence ID" value="NZ_WNVC01000501.1"/>
</dbReference>
<dbReference type="InterPro" id="IPR052047">
    <property type="entry name" value="GH94_Enzymes"/>
</dbReference>
<dbReference type="GO" id="GO:0005975">
    <property type="term" value="P:carbohydrate metabolic process"/>
    <property type="evidence" value="ECO:0007669"/>
    <property type="project" value="InterPro"/>
</dbReference>
<dbReference type="InterPro" id="IPR011013">
    <property type="entry name" value="Gal_mutarotase_sf_dom"/>
</dbReference>
<evidence type="ECO:0000313" key="3">
    <source>
        <dbReference type="Proteomes" id="UP001291306"/>
    </source>
</evidence>
<evidence type="ECO:0000313" key="2">
    <source>
        <dbReference type="EMBL" id="MDZ5000619.1"/>
    </source>
</evidence>
<dbReference type="Proteomes" id="UP001291306">
    <property type="component" value="Unassembled WGS sequence"/>
</dbReference>
<dbReference type="AlphaFoldDB" id="A0AAW9IBM8"/>
<reference evidence="2" key="1">
    <citation type="submission" date="2019-11" db="EMBL/GenBank/DDBJ databases">
        <title>Characterization of Clostridium perfringens isolates from swine manure treated agricultural soils.</title>
        <authorList>
            <person name="Wushke S.T."/>
        </authorList>
    </citation>
    <scope>NUCLEOTIDE SEQUENCE</scope>
    <source>
        <strain evidence="2">X26</strain>
    </source>
</reference>
<gene>
    <name evidence="2" type="ORF">GNF79_16430</name>
</gene>
<dbReference type="GO" id="GO:0030246">
    <property type="term" value="F:carbohydrate binding"/>
    <property type="evidence" value="ECO:0007669"/>
    <property type="project" value="InterPro"/>
</dbReference>
<dbReference type="InterPro" id="IPR037018">
    <property type="entry name" value="GH65_N"/>
</dbReference>
<feature type="non-terminal residue" evidence="2">
    <location>
        <position position="1"/>
    </location>
</feature>
<dbReference type="PANTHER" id="PTHR37469:SF2">
    <property type="entry name" value="CELLOBIONIC ACID PHOSPHORYLASE"/>
    <property type="match status" value="1"/>
</dbReference>
<dbReference type="Gene3D" id="2.70.98.40">
    <property type="entry name" value="Glycoside hydrolase, family 65, N-terminal domain"/>
    <property type="match status" value="1"/>
</dbReference>
<comment type="caution">
    <text evidence="2">The sequence shown here is derived from an EMBL/GenBank/DDBJ whole genome shotgun (WGS) entry which is preliminary data.</text>
</comment>
<protein>
    <recommendedName>
        <fullName evidence="1">Glycosyl hydrolase 94 supersandwich domain-containing protein</fullName>
    </recommendedName>
</protein>
<dbReference type="PANTHER" id="PTHR37469">
    <property type="entry name" value="CELLOBIONIC ACID PHOSPHORYLASE-RELATED"/>
    <property type="match status" value="1"/>
</dbReference>
<dbReference type="InterPro" id="IPR010383">
    <property type="entry name" value="Glyco_hydrolase_94_b-supersand"/>
</dbReference>